<name>A0A6N7IW84_9FIRM</name>
<dbReference type="PRINTS" id="PR00300">
    <property type="entry name" value="CLPPROTEASEA"/>
</dbReference>
<dbReference type="Pfam" id="PF00004">
    <property type="entry name" value="AAA"/>
    <property type="match status" value="1"/>
</dbReference>
<evidence type="ECO:0000256" key="6">
    <source>
        <dbReference type="SAM" id="MobiDB-lite"/>
    </source>
</evidence>
<evidence type="ECO:0000256" key="1">
    <source>
        <dbReference type="ARBA" id="ARBA00022737"/>
    </source>
</evidence>
<dbReference type="AlphaFoldDB" id="A0A6N7IW84"/>
<keyword evidence="2" id="KW-0547">Nucleotide-binding</keyword>
<comment type="caution">
    <text evidence="8">The sequence shown here is derived from an EMBL/GenBank/DDBJ whole genome shotgun (WGS) entry which is preliminary data.</text>
</comment>
<dbReference type="EMBL" id="VOGC01000002">
    <property type="protein sequence ID" value="MQN00539.1"/>
    <property type="molecule type" value="Genomic_DNA"/>
</dbReference>
<evidence type="ECO:0000256" key="4">
    <source>
        <dbReference type="ARBA" id="ARBA00023186"/>
    </source>
</evidence>
<dbReference type="SUPFAM" id="SSF52540">
    <property type="entry name" value="P-loop containing nucleoside triphosphate hydrolases"/>
    <property type="match status" value="2"/>
</dbReference>
<proteinExistence type="predicted"/>
<dbReference type="CDD" id="cd00009">
    <property type="entry name" value="AAA"/>
    <property type="match status" value="1"/>
</dbReference>
<evidence type="ECO:0000313" key="8">
    <source>
        <dbReference type="EMBL" id="MQN00539.1"/>
    </source>
</evidence>
<keyword evidence="8" id="KW-0378">Hydrolase</keyword>
<dbReference type="InterPro" id="IPR019489">
    <property type="entry name" value="Clp_ATPase_C"/>
</dbReference>
<reference evidence="8" key="1">
    <citation type="journal article" date="2020" name="Appl. Environ. Microbiol.">
        <title>Medium-Chain Fatty Acid Synthesis by 'Candidatus Weimeria bifida' gen. nov., sp. nov., and 'Candidatus Pseudoramibacter fermentans' sp. nov.</title>
        <authorList>
            <person name="Scarborough M.J."/>
            <person name="Myers K.S."/>
            <person name="Donohue T.J."/>
            <person name="Noguera D.R."/>
        </authorList>
    </citation>
    <scope>NUCLEOTIDE SEQUENCE</scope>
    <source>
        <strain evidence="8">LCO1.1</strain>
    </source>
</reference>
<dbReference type="PROSITE" id="PS00870">
    <property type="entry name" value="CLPAB_1"/>
    <property type="match status" value="1"/>
</dbReference>
<sequence length="831" mass="92138">MEYTESLKKAIDYAHKVSKDNGEYTGTQHLLLGLLHTGPNLASEVLKDAGVTEDKVVSVMKEIQLFKDKKANISPDTDSPRFKQLLENINSIAAMCNMDQAGTEHAVLAVLRMPDSSAARILSTLNTDINAVFNNLLKSMGEEGDAYRQVLYQNHGNTAEEEYPSLDQFTTDLTTLAEDGELDPVIGREKEIHRIIEILSRRTKNNPCLIGEPGVGKTAIVEGLAEQIVSQNVPQNLLGKRILTVDLSAMVAGTKYRGEFEERIKGVIDEAVSAGNVLLFIDELHMIIGAGGSEGSMDAANILKPALARGELQIIGATTIKEYRKKIEKDAALDRRFLSVMVEEPDEEQTVQILEGLRGAYEKHHQVKISDEAVKACVYLSKRYIHDRFLPDKAIDLLDESCARKRLFNTPGTTKTYELRQKKNDLSKKLEEALKGGDFSEAHQIRLQLTDDEEELAKAEKRASKKAYGRRSSLSESDIASVVSDWTGIPVGSLGIRESKRLLKLEDTLHKSVIGQDDAVKAVSKAIRRSRAGLKSPDRPMGSFLFVGPTGVGKTLVAQTLAKVVFGDQKAFIRVDMSEYMEKDAVSKFIGSPPGYVGYEEGGQLAEKVRKYPYSVILFDEIEKAHPDVFNILLQVLDEGRLTDSQGRLIDFKNTIIIMTSNAGAVDITGHESLGFGSGDSEKDQFKMMKSKVDDALKHTFRPEFLNRIDEIVYFRSLTKRDMSKIVTLMIKEVSDRLMQNTGISLKATGMSKTWIVDKAYDPKFGARPLRRKIQTDIEDPVADEIISGKINSGDVVTISVKNDKLVFSKSDSSSKKVKGEKNGTERSDHQ</sequence>
<evidence type="ECO:0000313" key="9">
    <source>
        <dbReference type="Proteomes" id="UP000460257"/>
    </source>
</evidence>
<dbReference type="InterPro" id="IPR003593">
    <property type="entry name" value="AAA+_ATPase"/>
</dbReference>
<dbReference type="SUPFAM" id="SSF81923">
    <property type="entry name" value="Double Clp-N motif"/>
    <property type="match status" value="1"/>
</dbReference>
<dbReference type="SMART" id="SM01086">
    <property type="entry name" value="ClpB_D2-small"/>
    <property type="match status" value="1"/>
</dbReference>
<keyword evidence="9" id="KW-1185">Reference proteome</keyword>
<protein>
    <submittedName>
        <fullName evidence="8">ATP-dependent Clp protease ATP-binding subunit</fullName>
    </submittedName>
</protein>
<evidence type="ECO:0000256" key="2">
    <source>
        <dbReference type="ARBA" id="ARBA00022741"/>
    </source>
</evidence>
<organism evidence="8 9">
    <name type="scientific">Candidatus Weimeria bifida</name>
    <dbReference type="NCBI Taxonomy" id="2599074"/>
    <lineage>
        <taxon>Bacteria</taxon>
        <taxon>Bacillati</taxon>
        <taxon>Bacillota</taxon>
        <taxon>Clostridia</taxon>
        <taxon>Lachnospirales</taxon>
        <taxon>Lachnospiraceae</taxon>
        <taxon>Candidatus Weimeria</taxon>
    </lineage>
</organism>
<dbReference type="PROSITE" id="PS51903">
    <property type="entry name" value="CLP_R"/>
    <property type="match status" value="1"/>
</dbReference>
<dbReference type="InterPro" id="IPR041546">
    <property type="entry name" value="ClpA/ClpB_AAA_lid"/>
</dbReference>
<dbReference type="PANTHER" id="PTHR11638">
    <property type="entry name" value="ATP-DEPENDENT CLP PROTEASE"/>
    <property type="match status" value="1"/>
</dbReference>
<dbReference type="Pfam" id="PF07724">
    <property type="entry name" value="AAA_2"/>
    <property type="match status" value="1"/>
</dbReference>
<dbReference type="InterPro" id="IPR018368">
    <property type="entry name" value="ClpA/B_CS1"/>
</dbReference>
<evidence type="ECO:0000259" key="7">
    <source>
        <dbReference type="PROSITE" id="PS51903"/>
    </source>
</evidence>
<dbReference type="GO" id="GO:0008233">
    <property type="term" value="F:peptidase activity"/>
    <property type="evidence" value="ECO:0007669"/>
    <property type="project" value="UniProtKB-KW"/>
</dbReference>
<dbReference type="Gene3D" id="1.10.8.60">
    <property type="match status" value="1"/>
</dbReference>
<dbReference type="Pfam" id="PF02861">
    <property type="entry name" value="Clp_N"/>
    <property type="match status" value="1"/>
</dbReference>
<dbReference type="InterPro" id="IPR050130">
    <property type="entry name" value="ClpA_ClpB"/>
</dbReference>
<dbReference type="Gene3D" id="1.10.1780.10">
    <property type="entry name" value="Clp, N-terminal domain"/>
    <property type="match status" value="1"/>
</dbReference>
<keyword evidence="4" id="KW-0143">Chaperone</keyword>
<dbReference type="FunFam" id="3.40.50.300:FF:000010">
    <property type="entry name" value="Chaperone clpB 1, putative"/>
    <property type="match status" value="1"/>
</dbReference>
<feature type="region of interest" description="Disordered" evidence="6">
    <location>
        <begin position="810"/>
        <end position="831"/>
    </location>
</feature>
<dbReference type="GO" id="GO:0005737">
    <property type="term" value="C:cytoplasm"/>
    <property type="evidence" value="ECO:0007669"/>
    <property type="project" value="TreeGrafter"/>
</dbReference>
<dbReference type="InterPro" id="IPR036628">
    <property type="entry name" value="Clp_N_dom_sf"/>
</dbReference>
<dbReference type="SMART" id="SM00382">
    <property type="entry name" value="AAA"/>
    <property type="match status" value="2"/>
</dbReference>
<dbReference type="GO" id="GO:0034605">
    <property type="term" value="P:cellular response to heat"/>
    <property type="evidence" value="ECO:0007669"/>
    <property type="project" value="TreeGrafter"/>
</dbReference>
<evidence type="ECO:0000256" key="5">
    <source>
        <dbReference type="PROSITE-ProRule" id="PRU01251"/>
    </source>
</evidence>
<evidence type="ECO:0000256" key="3">
    <source>
        <dbReference type="ARBA" id="ARBA00022840"/>
    </source>
</evidence>
<dbReference type="Pfam" id="PF10431">
    <property type="entry name" value="ClpB_D2-small"/>
    <property type="match status" value="1"/>
</dbReference>
<dbReference type="InterPro" id="IPR003959">
    <property type="entry name" value="ATPase_AAA_core"/>
</dbReference>
<dbReference type="InterPro" id="IPR027417">
    <property type="entry name" value="P-loop_NTPase"/>
</dbReference>
<keyword evidence="8" id="KW-0645">Protease</keyword>
<dbReference type="InterPro" id="IPR004176">
    <property type="entry name" value="Clp_R_N"/>
</dbReference>
<dbReference type="PANTHER" id="PTHR11638:SF175">
    <property type="entry name" value="ATP-DEPENDENT CLP PROTEASE, ATP-BINDING SUBUNIT CLPC"/>
    <property type="match status" value="1"/>
</dbReference>
<dbReference type="Pfam" id="PF17871">
    <property type="entry name" value="AAA_lid_9"/>
    <property type="match status" value="1"/>
</dbReference>
<gene>
    <name evidence="8" type="ORF">FRC54_00855</name>
</gene>
<dbReference type="GO" id="GO:0016887">
    <property type="term" value="F:ATP hydrolysis activity"/>
    <property type="evidence" value="ECO:0007669"/>
    <property type="project" value="InterPro"/>
</dbReference>
<dbReference type="Proteomes" id="UP000460257">
    <property type="component" value="Unassembled WGS sequence"/>
</dbReference>
<accession>A0A6N7IW84</accession>
<dbReference type="FunFam" id="3.40.50.300:FF:000025">
    <property type="entry name" value="ATP-dependent Clp protease subunit"/>
    <property type="match status" value="1"/>
</dbReference>
<dbReference type="InterPro" id="IPR001270">
    <property type="entry name" value="ClpA/B"/>
</dbReference>
<dbReference type="Gene3D" id="3.40.50.300">
    <property type="entry name" value="P-loop containing nucleotide triphosphate hydrolases"/>
    <property type="match status" value="3"/>
</dbReference>
<dbReference type="GO" id="GO:0006508">
    <property type="term" value="P:proteolysis"/>
    <property type="evidence" value="ECO:0007669"/>
    <property type="project" value="UniProtKB-KW"/>
</dbReference>
<feature type="domain" description="Clp R" evidence="7">
    <location>
        <begin position="1"/>
        <end position="68"/>
    </location>
</feature>
<dbReference type="GO" id="GO:0005524">
    <property type="term" value="F:ATP binding"/>
    <property type="evidence" value="ECO:0007669"/>
    <property type="project" value="UniProtKB-KW"/>
</dbReference>
<keyword evidence="3 8" id="KW-0067">ATP-binding</keyword>
<keyword evidence="1 5" id="KW-0677">Repeat</keyword>
<dbReference type="CDD" id="cd19499">
    <property type="entry name" value="RecA-like_ClpB_Hsp104-like"/>
    <property type="match status" value="1"/>
</dbReference>